<accession>A0ACC6TUR0</accession>
<evidence type="ECO:0000313" key="1">
    <source>
        <dbReference type="EMBL" id="MEX3931076.1"/>
    </source>
</evidence>
<gene>
    <name evidence="1" type="ORF">AB4Y32_04495</name>
</gene>
<protein>
    <submittedName>
        <fullName evidence="1">Adhesin</fullName>
    </submittedName>
</protein>
<sequence length="622" mass="68462">MSTEFSLDQFEALVASRDYDAAHEVLIVLINTLISNRSRLPGVDLAFSDPMLPASKEAAATLQRIADALTTLLADPRFRLNDKQFNQLFSSRHWINMLFVASAYGSTDHILRALLEHAASSDDADSAKALVRKQIVLYTVESQYEIDLADLAKSEQALATGLGMSIVGSAVVISPAAHAKRERLIESLPGALETIADLDDLPGAAVCGAYMHCSYSDLPARHAMKRGISQLVRRKLGSLGLLAHEAEVAPAPASEEQAEGKPLMIVVLEWFNGGHSIYRTHSRTMLAARERFEVVAFGEAQHVDEAGRAVFDRFIPFEHPEYVGEIVRQVQNFARDNPPAVLYMPSVGMFPHTIFMTNVRVAPLQIAALGHPATMHASCIDYVSVEEDFVGDPACFSEKLMRLPKDGQPYVPSKLLTDIAPGIPERGEFVDIAVTASAMKLNPRFLGACRRIIETAGIPVRFHFMTSWAEGLDIAYVRRLVQAALPRENVLVYGGMSYPAYLKIINTMDMFVSPFPFGNTNGIVDALTLGLPGVNLCGAEVFEHIDSGLFGRAGMPAWLTTHSIDEYVRAAVRLATQHAEREMLRRRLIDEKAVERIFEGRPEAFGRIVQALVNAQRQADPR</sequence>
<reference evidence="1" key="1">
    <citation type="submission" date="2024-07" db="EMBL/GenBank/DDBJ databases">
        <title>A survey of Mimosa microsymbionts across Brazilian biomes reveals a high diversity of Paraburkholderia nodulating endemic species, but also that Cupriavidus is common as a symbiont of widespread species.</title>
        <authorList>
            <person name="Rouws L."/>
            <person name="Barauna A."/>
            <person name="Beukes C."/>
            <person name="Rouws J.R.C."/>
            <person name="De Faria S.M."/>
            <person name="Gross E."/>
            <person name="Bueno Dos Reis Junior F."/>
            <person name="Simon M.F."/>
            <person name="Maluk M."/>
            <person name="Odee D.W."/>
            <person name="Kenicer G."/>
            <person name="Young J.P.W."/>
            <person name="Reis V.M."/>
            <person name="Zilli J."/>
            <person name="James E.K."/>
        </authorList>
    </citation>
    <scope>NUCLEOTIDE SEQUENCE</scope>
    <source>
        <strain evidence="1">EG181B</strain>
    </source>
</reference>
<dbReference type="EMBL" id="JBFRCH010000002">
    <property type="protein sequence ID" value="MEX3931076.1"/>
    <property type="molecule type" value="Genomic_DNA"/>
</dbReference>
<evidence type="ECO:0000313" key="2">
    <source>
        <dbReference type="Proteomes" id="UP001558850"/>
    </source>
</evidence>
<keyword evidence="2" id="KW-1185">Reference proteome</keyword>
<dbReference type="Proteomes" id="UP001558850">
    <property type="component" value="Unassembled WGS sequence"/>
</dbReference>
<name>A0ACC6TUR0_9BURK</name>
<proteinExistence type="predicted"/>
<comment type="caution">
    <text evidence="1">The sequence shown here is derived from an EMBL/GenBank/DDBJ whole genome shotgun (WGS) entry which is preliminary data.</text>
</comment>
<organism evidence="1 2">
    <name type="scientific">Paraburkholderia phymatum</name>
    <dbReference type="NCBI Taxonomy" id="148447"/>
    <lineage>
        <taxon>Bacteria</taxon>
        <taxon>Pseudomonadati</taxon>
        <taxon>Pseudomonadota</taxon>
        <taxon>Betaproteobacteria</taxon>
        <taxon>Burkholderiales</taxon>
        <taxon>Burkholderiaceae</taxon>
        <taxon>Paraburkholderia</taxon>
    </lineage>
</organism>